<reference evidence="10 11" key="1">
    <citation type="submission" date="2016-11" db="EMBL/GenBank/DDBJ databases">
        <authorList>
            <person name="Jaros S."/>
            <person name="Januszkiewicz K."/>
            <person name="Wedrychowicz H."/>
        </authorList>
    </citation>
    <scope>NUCLEOTIDE SEQUENCE [LARGE SCALE GENOMIC DNA]</scope>
    <source>
        <strain evidence="10 11">DSM 15970</strain>
    </source>
</reference>
<dbReference type="Proteomes" id="UP000184342">
    <property type="component" value="Unassembled WGS sequence"/>
</dbReference>
<feature type="transmembrane region" description="Helical" evidence="9">
    <location>
        <begin position="222"/>
        <end position="248"/>
    </location>
</feature>
<dbReference type="OrthoDB" id="9807115at2"/>
<name>A0A1M6E4D5_9FIRM</name>
<dbReference type="GO" id="GO:0005886">
    <property type="term" value="C:plasma membrane"/>
    <property type="evidence" value="ECO:0007669"/>
    <property type="project" value="UniProtKB-SubCell"/>
</dbReference>
<organism evidence="10 11">
    <name type="scientific">Parasporobacterium paucivorans DSM 15970</name>
    <dbReference type="NCBI Taxonomy" id="1122934"/>
    <lineage>
        <taxon>Bacteria</taxon>
        <taxon>Bacillati</taxon>
        <taxon>Bacillota</taxon>
        <taxon>Clostridia</taxon>
        <taxon>Lachnospirales</taxon>
        <taxon>Lachnospiraceae</taxon>
        <taxon>Parasporobacterium</taxon>
    </lineage>
</organism>
<dbReference type="InterPro" id="IPR001851">
    <property type="entry name" value="ABC_transp_permease"/>
</dbReference>
<evidence type="ECO:0000256" key="9">
    <source>
        <dbReference type="SAM" id="Phobius"/>
    </source>
</evidence>
<evidence type="ECO:0000256" key="8">
    <source>
        <dbReference type="ARBA" id="ARBA00037998"/>
    </source>
</evidence>
<dbReference type="RefSeq" id="WP_073993123.1">
    <property type="nucleotide sequence ID" value="NZ_FQYT01000007.1"/>
</dbReference>
<comment type="similarity">
    <text evidence="8">Belongs to the binding-protein-dependent transport system permease family. LivHM subfamily.</text>
</comment>
<dbReference type="InterPro" id="IPR052157">
    <property type="entry name" value="BCAA_transport_permease"/>
</dbReference>
<dbReference type="AlphaFoldDB" id="A0A1M6E4D5"/>
<evidence type="ECO:0000256" key="5">
    <source>
        <dbReference type="ARBA" id="ARBA00022970"/>
    </source>
</evidence>
<feature type="transmembrane region" description="Helical" evidence="9">
    <location>
        <begin position="188"/>
        <end position="215"/>
    </location>
</feature>
<accession>A0A1M6E4D5</accession>
<feature type="transmembrane region" description="Helical" evidence="9">
    <location>
        <begin position="135"/>
        <end position="160"/>
    </location>
</feature>
<keyword evidence="4 9" id="KW-0812">Transmembrane</keyword>
<evidence type="ECO:0000256" key="2">
    <source>
        <dbReference type="ARBA" id="ARBA00022448"/>
    </source>
</evidence>
<keyword evidence="2" id="KW-0813">Transport</keyword>
<evidence type="ECO:0000256" key="1">
    <source>
        <dbReference type="ARBA" id="ARBA00004651"/>
    </source>
</evidence>
<evidence type="ECO:0000256" key="4">
    <source>
        <dbReference type="ARBA" id="ARBA00022692"/>
    </source>
</evidence>
<comment type="subcellular location">
    <subcellularLocation>
        <location evidence="1">Cell membrane</location>
        <topology evidence="1">Multi-pass membrane protein</topology>
    </subcellularLocation>
</comment>
<evidence type="ECO:0000313" key="10">
    <source>
        <dbReference type="EMBL" id="SHI80404.1"/>
    </source>
</evidence>
<feature type="transmembrane region" description="Helical" evidence="9">
    <location>
        <begin position="12"/>
        <end position="31"/>
    </location>
</feature>
<feature type="transmembrane region" description="Helical" evidence="9">
    <location>
        <begin position="95"/>
        <end position="114"/>
    </location>
</feature>
<evidence type="ECO:0000256" key="7">
    <source>
        <dbReference type="ARBA" id="ARBA00023136"/>
    </source>
</evidence>
<sequence>MQLLIQSIVTGILLGGLYAIIGVGMSIIFGIMGLTNIAHGNLMILSSFLIMVFSTQFVDSIIIALLITMVCMVILGFLFQKFLVNAVIDKGDEPALLVTFGLSIIIQNVLDLIFGADARSIASDFAQVNVVSTKYFSISGAYLANFIVAILVIAALTLIIRGTYLGRAIRSASDNTKAAELMGVNTKLYYAITMAIAMLTACIAGLLVGNTFVFYPYSGTQYLIIAFGVVVIGGMGSIVGTMLGGLILGLGQLLGAYFFGTGAQILSGYIIMLVLLTIRPAGLLSNAKRK</sequence>
<dbReference type="GO" id="GO:0022857">
    <property type="term" value="F:transmembrane transporter activity"/>
    <property type="evidence" value="ECO:0007669"/>
    <property type="project" value="InterPro"/>
</dbReference>
<dbReference type="Pfam" id="PF02653">
    <property type="entry name" value="BPD_transp_2"/>
    <property type="match status" value="1"/>
</dbReference>
<proteinExistence type="inferred from homology"/>
<keyword evidence="11" id="KW-1185">Reference proteome</keyword>
<dbReference type="CDD" id="cd06582">
    <property type="entry name" value="TM_PBP1_LivH_like"/>
    <property type="match status" value="1"/>
</dbReference>
<protein>
    <submittedName>
        <fullName evidence="10">Branched-chain amino acid transport system permease protein</fullName>
    </submittedName>
</protein>
<keyword evidence="5" id="KW-0029">Amino-acid transport</keyword>
<gene>
    <name evidence="10" type="ORF">SAMN02745691_00856</name>
</gene>
<dbReference type="PANTHER" id="PTHR11795">
    <property type="entry name" value="BRANCHED-CHAIN AMINO ACID TRANSPORT SYSTEM PERMEASE PROTEIN LIVH"/>
    <property type="match status" value="1"/>
</dbReference>
<keyword evidence="7 9" id="KW-0472">Membrane</keyword>
<evidence type="ECO:0000313" key="11">
    <source>
        <dbReference type="Proteomes" id="UP000184342"/>
    </source>
</evidence>
<keyword evidence="6 9" id="KW-1133">Transmembrane helix</keyword>
<evidence type="ECO:0000256" key="6">
    <source>
        <dbReference type="ARBA" id="ARBA00022989"/>
    </source>
</evidence>
<dbReference type="STRING" id="1122934.SAMN02745691_00856"/>
<keyword evidence="3" id="KW-1003">Cell membrane</keyword>
<feature type="transmembrane region" description="Helical" evidence="9">
    <location>
        <begin position="61"/>
        <end position="83"/>
    </location>
</feature>
<feature type="transmembrane region" description="Helical" evidence="9">
    <location>
        <begin position="254"/>
        <end position="278"/>
    </location>
</feature>
<dbReference type="GO" id="GO:0006865">
    <property type="term" value="P:amino acid transport"/>
    <property type="evidence" value="ECO:0007669"/>
    <property type="project" value="UniProtKB-KW"/>
</dbReference>
<dbReference type="EMBL" id="FQYT01000007">
    <property type="protein sequence ID" value="SHI80404.1"/>
    <property type="molecule type" value="Genomic_DNA"/>
</dbReference>
<evidence type="ECO:0000256" key="3">
    <source>
        <dbReference type="ARBA" id="ARBA00022475"/>
    </source>
</evidence>
<dbReference type="PANTHER" id="PTHR11795:SF445">
    <property type="entry name" value="AMINO ACID ABC TRANSPORTER PERMEASE PROTEIN"/>
    <property type="match status" value="1"/>
</dbReference>